<dbReference type="PROSITE" id="PS51746">
    <property type="entry name" value="PPM_2"/>
    <property type="match status" value="1"/>
</dbReference>
<evidence type="ECO:0000313" key="9">
    <source>
        <dbReference type="Proteomes" id="UP000198857"/>
    </source>
</evidence>
<evidence type="ECO:0000256" key="3">
    <source>
        <dbReference type="ARBA" id="ARBA00022801"/>
    </source>
</evidence>
<dbReference type="InterPro" id="IPR016132">
    <property type="entry name" value="Phyto_chromo_attachment"/>
</dbReference>
<dbReference type="Gene3D" id="3.60.40.10">
    <property type="entry name" value="PPM-type phosphatase domain"/>
    <property type="match status" value="1"/>
</dbReference>
<keyword evidence="1" id="KW-0600">Photoreceptor protein</keyword>
<keyword evidence="5" id="KW-0675">Receptor</keyword>
<name>A0A1I5RQ40_9ACTN</name>
<dbReference type="SMART" id="SM00065">
    <property type="entry name" value="GAF"/>
    <property type="match status" value="1"/>
</dbReference>
<evidence type="ECO:0000256" key="4">
    <source>
        <dbReference type="ARBA" id="ARBA00022991"/>
    </source>
</evidence>
<accession>A0A1I5RQ40</accession>
<dbReference type="Pfam" id="PF00360">
    <property type="entry name" value="PHY"/>
    <property type="match status" value="1"/>
</dbReference>
<keyword evidence="2" id="KW-0716">Sensory transduction</keyword>
<dbReference type="SUPFAM" id="SSF81606">
    <property type="entry name" value="PP2C-like"/>
    <property type="match status" value="1"/>
</dbReference>
<dbReference type="GO" id="GO:0009881">
    <property type="term" value="F:photoreceptor activity"/>
    <property type="evidence" value="ECO:0007669"/>
    <property type="project" value="UniProtKB-KW"/>
</dbReference>
<feature type="domain" description="Phytochrome chromophore attachment site" evidence="6">
    <location>
        <begin position="192"/>
        <end position="351"/>
    </location>
</feature>
<sequence length="815" mass="86979">MPAGRADVGGSRVTELDRDVDRDVAWLAPDTPVDLDNCAREPIHVPGSIQPRGVLLAVSEPDLVVVQASENLAGLTGVAWSDALGRPLAEVIGVAQAGAVVRSASAFGDLRERNPVELTLDVGGDPVPVDAILHRAVLGGVRDEHDQPTDGDPPQTNLVVELEPARGPRPFSFPNTYQAVRGTVGALNRASTLQELYDTTAQAVRDLTGFDRVMVYRYDADYNGEVVAEARAAGLNSFLGLHYPASDIPAQARALYEKNWIRLISDVDYVPSPVHPTAHPVTGRPLDLTYSTLRSVSPVHVEYLHNMGVRASMSISLLQGDRLWGLIACHHYAGPHQPPYATRAAAEFLGSTLSLRLVDRTAEDEVHRALQVRSTLAWLTAATLDEDRPLAETLLGSPSLLDVLPADGVTLCLQGDGGTRGARLDPALVERLVAWAAAQGEDVVATDSLPRDAPELGAPPEVACGVLVLPLAEGQYVLWHRREAVHSVDWGGDPHNKAIAEREGDSVRLSPRKSFDRWRETVRERSQPWTPQERSEVGQLRNHLVEALYARSRTIVRAAETLQRSLLSEPPAADHLDVGVRYVPATREAQVGGDWYDVFVQPDGSTMLVIGDVVGHDTAAAACMAQLRGLLRGIAYDSTGSPATVLARLDAAIEGLGLGAMATVLVGRLEPGARGTARLRWASAGHLPPLVAGPDGAAVALTGPRPGLLLGVDPRAVRTDQVEELRPGSTVLLYTDGLVERRDSGFDDGVGLLGRALAELRDRPVEQVCDALLGRLVPDGAEDDVALVAVRLVEELAPASHHSPAGGGPLQGGRP</sequence>
<dbReference type="InterPro" id="IPR035965">
    <property type="entry name" value="PAS-like_dom_sf"/>
</dbReference>
<dbReference type="SUPFAM" id="SSF55785">
    <property type="entry name" value="PYP-like sensor domain (PAS domain)"/>
    <property type="match status" value="1"/>
</dbReference>
<dbReference type="InterPro" id="IPR013515">
    <property type="entry name" value="Phytochrome_cen-reg"/>
</dbReference>
<dbReference type="Gene3D" id="3.30.450.270">
    <property type="match status" value="1"/>
</dbReference>
<dbReference type="GO" id="GO:0006355">
    <property type="term" value="P:regulation of DNA-templated transcription"/>
    <property type="evidence" value="ECO:0007669"/>
    <property type="project" value="InterPro"/>
</dbReference>
<feature type="domain" description="PPM-type phosphatase" evidence="7">
    <location>
        <begin position="577"/>
        <end position="792"/>
    </location>
</feature>
<dbReference type="Gene3D" id="3.30.450.40">
    <property type="match status" value="1"/>
</dbReference>
<evidence type="ECO:0000256" key="2">
    <source>
        <dbReference type="ARBA" id="ARBA00022606"/>
    </source>
</evidence>
<dbReference type="PANTHER" id="PTHR43156">
    <property type="entry name" value="STAGE II SPORULATION PROTEIN E-RELATED"/>
    <property type="match status" value="1"/>
</dbReference>
<dbReference type="SMART" id="SM00331">
    <property type="entry name" value="PP2C_SIG"/>
    <property type="match status" value="1"/>
</dbReference>
<dbReference type="InterPro" id="IPR043150">
    <property type="entry name" value="Phytochrome_PHY_sf"/>
</dbReference>
<dbReference type="STRING" id="1523247.SAMN05660464_3632"/>
<dbReference type="InterPro" id="IPR052016">
    <property type="entry name" value="Bact_Sigma-Reg"/>
</dbReference>
<dbReference type="PANTHER" id="PTHR43156:SF2">
    <property type="entry name" value="STAGE II SPORULATION PROTEIN E"/>
    <property type="match status" value="1"/>
</dbReference>
<dbReference type="EMBL" id="FOWQ01000006">
    <property type="protein sequence ID" value="SFP60026.1"/>
    <property type="molecule type" value="Genomic_DNA"/>
</dbReference>
<dbReference type="InterPro" id="IPR036457">
    <property type="entry name" value="PPM-type-like_dom_sf"/>
</dbReference>
<dbReference type="Proteomes" id="UP000198857">
    <property type="component" value="Unassembled WGS sequence"/>
</dbReference>
<keyword evidence="3" id="KW-0378">Hydrolase</keyword>
<dbReference type="GO" id="GO:0016791">
    <property type="term" value="F:phosphatase activity"/>
    <property type="evidence" value="ECO:0007669"/>
    <property type="project" value="TreeGrafter"/>
</dbReference>
<dbReference type="InterPro" id="IPR003018">
    <property type="entry name" value="GAF"/>
</dbReference>
<dbReference type="GO" id="GO:0009584">
    <property type="term" value="P:detection of visible light"/>
    <property type="evidence" value="ECO:0007669"/>
    <property type="project" value="InterPro"/>
</dbReference>
<dbReference type="PROSITE" id="PS50046">
    <property type="entry name" value="PHYTOCHROME_2"/>
    <property type="match status" value="1"/>
</dbReference>
<dbReference type="InterPro" id="IPR001294">
    <property type="entry name" value="Phytochrome"/>
</dbReference>
<evidence type="ECO:0000259" key="7">
    <source>
        <dbReference type="PROSITE" id="PS51746"/>
    </source>
</evidence>
<dbReference type="Pfam" id="PF07228">
    <property type="entry name" value="SpoIIE"/>
    <property type="match status" value="1"/>
</dbReference>
<evidence type="ECO:0000313" key="8">
    <source>
        <dbReference type="EMBL" id="SFP60026.1"/>
    </source>
</evidence>
<evidence type="ECO:0000256" key="5">
    <source>
        <dbReference type="ARBA" id="ARBA00023170"/>
    </source>
</evidence>
<dbReference type="AlphaFoldDB" id="A0A1I5RQ40"/>
<organism evidence="8 9">
    <name type="scientific">Geodermatophilus dictyosporus</name>
    <dbReference type="NCBI Taxonomy" id="1523247"/>
    <lineage>
        <taxon>Bacteria</taxon>
        <taxon>Bacillati</taxon>
        <taxon>Actinomycetota</taxon>
        <taxon>Actinomycetes</taxon>
        <taxon>Geodermatophilales</taxon>
        <taxon>Geodermatophilaceae</taxon>
        <taxon>Geodermatophilus</taxon>
    </lineage>
</organism>
<dbReference type="InterPro" id="IPR013654">
    <property type="entry name" value="PAS_2"/>
</dbReference>
<dbReference type="Pfam" id="PF08446">
    <property type="entry name" value="PAS_2"/>
    <property type="match status" value="1"/>
</dbReference>
<dbReference type="PRINTS" id="PR01033">
    <property type="entry name" value="PHYTOCHROME"/>
</dbReference>
<dbReference type="SUPFAM" id="SSF55781">
    <property type="entry name" value="GAF domain-like"/>
    <property type="match status" value="2"/>
</dbReference>
<dbReference type="Gene3D" id="3.30.450.20">
    <property type="entry name" value="PAS domain"/>
    <property type="match status" value="1"/>
</dbReference>
<dbReference type="InterPro" id="IPR001932">
    <property type="entry name" value="PPM-type_phosphatase-like_dom"/>
</dbReference>
<dbReference type="InterPro" id="IPR029016">
    <property type="entry name" value="GAF-like_dom_sf"/>
</dbReference>
<proteinExistence type="predicted"/>
<keyword evidence="4" id="KW-0157">Chromophore</keyword>
<evidence type="ECO:0000256" key="1">
    <source>
        <dbReference type="ARBA" id="ARBA00022543"/>
    </source>
</evidence>
<evidence type="ECO:0000259" key="6">
    <source>
        <dbReference type="PROSITE" id="PS50046"/>
    </source>
</evidence>
<protein>
    <submittedName>
        <fullName evidence="8">PAS fold-containing protein</fullName>
    </submittedName>
</protein>
<dbReference type="Pfam" id="PF01590">
    <property type="entry name" value="GAF"/>
    <property type="match status" value="1"/>
</dbReference>
<reference evidence="9" key="1">
    <citation type="submission" date="2016-10" db="EMBL/GenBank/DDBJ databases">
        <authorList>
            <person name="Varghese N."/>
            <person name="Submissions S."/>
        </authorList>
    </citation>
    <scope>NUCLEOTIDE SEQUENCE [LARGE SCALE GENOMIC DNA]</scope>
    <source>
        <strain evidence="9">DSM 44208</strain>
    </source>
</reference>
<keyword evidence="9" id="KW-1185">Reference proteome</keyword>
<gene>
    <name evidence="8" type="ORF">SAMN05660464_3632</name>
</gene>